<accession>A0A1G2C647</accession>
<name>A0A1G2C647_9BACT</name>
<sequence>MRISFTCSVEALEQAVAKHCGIRADIGKDSSLSGGTSAQGAVGALISTLGFEDASEELLEARMVVADVSRDLSRVCISLETDPDDHDLKNESAEARREIKQWFLAQVKKLQKELGVTNG</sequence>
<dbReference type="Proteomes" id="UP000176349">
    <property type="component" value="Unassembled WGS sequence"/>
</dbReference>
<organism evidence="1 2">
    <name type="scientific">Candidatus Liptonbacteria bacterium GWC1_60_9</name>
    <dbReference type="NCBI Taxonomy" id="1798645"/>
    <lineage>
        <taxon>Bacteria</taxon>
        <taxon>Candidatus Liptoniibacteriota</taxon>
    </lineage>
</organism>
<evidence type="ECO:0000313" key="1">
    <source>
        <dbReference type="EMBL" id="OGY96716.1"/>
    </source>
</evidence>
<protein>
    <submittedName>
        <fullName evidence="1">Uncharacterized protein</fullName>
    </submittedName>
</protein>
<evidence type="ECO:0000313" key="2">
    <source>
        <dbReference type="Proteomes" id="UP000176349"/>
    </source>
</evidence>
<reference evidence="1 2" key="1">
    <citation type="journal article" date="2016" name="Nat. Commun.">
        <title>Thousands of microbial genomes shed light on interconnected biogeochemical processes in an aquifer system.</title>
        <authorList>
            <person name="Anantharaman K."/>
            <person name="Brown C.T."/>
            <person name="Hug L.A."/>
            <person name="Sharon I."/>
            <person name="Castelle C.J."/>
            <person name="Probst A.J."/>
            <person name="Thomas B.C."/>
            <person name="Singh A."/>
            <person name="Wilkins M.J."/>
            <person name="Karaoz U."/>
            <person name="Brodie E.L."/>
            <person name="Williams K.H."/>
            <person name="Hubbard S.S."/>
            <person name="Banfield J.F."/>
        </authorList>
    </citation>
    <scope>NUCLEOTIDE SEQUENCE [LARGE SCALE GENOMIC DNA]</scope>
</reference>
<proteinExistence type="predicted"/>
<gene>
    <name evidence="1" type="ORF">A2128_00595</name>
</gene>
<dbReference type="AlphaFoldDB" id="A0A1G2C647"/>
<dbReference type="EMBL" id="MHKV01000038">
    <property type="protein sequence ID" value="OGY96716.1"/>
    <property type="molecule type" value="Genomic_DNA"/>
</dbReference>
<comment type="caution">
    <text evidence="1">The sequence shown here is derived from an EMBL/GenBank/DDBJ whole genome shotgun (WGS) entry which is preliminary data.</text>
</comment>